<evidence type="ECO:0000313" key="1">
    <source>
        <dbReference type="EMBL" id="KAG7440688.1"/>
    </source>
</evidence>
<comment type="caution">
    <text evidence="1">The sequence shown here is derived from an EMBL/GenBank/DDBJ whole genome shotgun (WGS) entry which is preliminary data.</text>
</comment>
<dbReference type="Proteomes" id="UP000812287">
    <property type="component" value="Unassembled WGS sequence"/>
</dbReference>
<name>A0A9P8ALX4_9AGAR</name>
<protein>
    <submittedName>
        <fullName evidence="1">Uncharacterized protein</fullName>
    </submittedName>
</protein>
<organism evidence="1 2">
    <name type="scientific">Guyanagaster necrorhizus</name>
    <dbReference type="NCBI Taxonomy" id="856835"/>
    <lineage>
        <taxon>Eukaryota</taxon>
        <taxon>Fungi</taxon>
        <taxon>Dikarya</taxon>
        <taxon>Basidiomycota</taxon>
        <taxon>Agaricomycotina</taxon>
        <taxon>Agaricomycetes</taxon>
        <taxon>Agaricomycetidae</taxon>
        <taxon>Agaricales</taxon>
        <taxon>Marasmiineae</taxon>
        <taxon>Physalacriaceae</taxon>
        <taxon>Guyanagaster</taxon>
    </lineage>
</organism>
<gene>
    <name evidence="1" type="ORF">BT62DRAFT_937816</name>
</gene>
<dbReference type="RefSeq" id="XP_043034188.1">
    <property type="nucleotide sequence ID" value="XM_043187409.1"/>
</dbReference>
<dbReference type="AlphaFoldDB" id="A0A9P8ALX4"/>
<keyword evidence="2" id="KW-1185">Reference proteome</keyword>
<reference evidence="1" key="1">
    <citation type="submission" date="2020-11" db="EMBL/GenBank/DDBJ databases">
        <title>Adaptations for nitrogen fixation in a non-lichenized fungal sporocarp promotes dispersal by wood-feeding termites.</title>
        <authorList>
            <consortium name="DOE Joint Genome Institute"/>
            <person name="Koch R.A."/>
            <person name="Yoon G."/>
            <person name="Arayal U."/>
            <person name="Lail K."/>
            <person name="Amirebrahimi M."/>
            <person name="Labutti K."/>
            <person name="Lipzen A."/>
            <person name="Riley R."/>
            <person name="Barry K."/>
            <person name="Henrissat B."/>
            <person name="Grigoriev I.V."/>
            <person name="Herr J.R."/>
            <person name="Aime M.C."/>
        </authorList>
    </citation>
    <scope>NUCLEOTIDE SEQUENCE</scope>
    <source>
        <strain evidence="1">MCA 3950</strain>
    </source>
</reference>
<accession>A0A9P8ALX4</accession>
<dbReference type="GeneID" id="66109706"/>
<evidence type="ECO:0000313" key="2">
    <source>
        <dbReference type="Proteomes" id="UP000812287"/>
    </source>
</evidence>
<feature type="non-terminal residue" evidence="1">
    <location>
        <position position="115"/>
    </location>
</feature>
<proteinExistence type="predicted"/>
<sequence>MPMSKRERHFAYAVIQKDIQENAGLIQKQKLEKRRGTDGFVVLLTVTDYTQVPRKLYVITDKEFRTTETVSAEEWNTALALAKEAGRDLILLEIPEGTMAQPLLETYLFDFNGGV</sequence>
<dbReference type="EMBL" id="MU250568">
    <property type="protein sequence ID" value="KAG7440688.1"/>
    <property type="molecule type" value="Genomic_DNA"/>
</dbReference>